<evidence type="ECO:0000313" key="6">
    <source>
        <dbReference type="Proteomes" id="UP000033115"/>
    </source>
</evidence>
<organism evidence="5 6">
    <name type="scientific">Clostridium scatologenes</name>
    <dbReference type="NCBI Taxonomy" id="1548"/>
    <lineage>
        <taxon>Bacteria</taxon>
        <taxon>Bacillati</taxon>
        <taxon>Bacillota</taxon>
        <taxon>Clostridia</taxon>
        <taxon>Eubacteriales</taxon>
        <taxon>Clostridiaceae</taxon>
        <taxon>Clostridium</taxon>
    </lineage>
</organism>
<dbReference type="Gene3D" id="3.40.50.150">
    <property type="entry name" value="Vaccinia Virus protein VP39"/>
    <property type="match status" value="1"/>
</dbReference>
<dbReference type="AlphaFoldDB" id="A0A0E3M827"/>
<evidence type="ECO:0000256" key="2">
    <source>
        <dbReference type="ARBA" id="ARBA00022679"/>
    </source>
</evidence>
<keyword evidence="2 5" id="KW-0808">Transferase</keyword>
<dbReference type="STRING" id="1548.CSCA_0700"/>
<dbReference type="InterPro" id="IPR029063">
    <property type="entry name" value="SAM-dependent_MTases_sf"/>
</dbReference>
<sequence>MDFRKVFDRIPKEFDEWRTRYCDELFADVIEYSKLGCSKTVLEIGPGTGQATEPILKTGCSYLAIELGENLAEYTKKKFSSYDNFQIVNDDFETYDFGYNQFDLVYSAATIQWIPEKIGFKKVYDILKNNGTFAMMLTRTDEKSANEALYLKIQKVYAEYFRPETEYTCHLNYNNIKKYGFTNIEYFEYHKTRVLNSDEYVLWISTHATHITLKEPYKSKFYAGIKEAILSFGNNIKLYDTIVLYLAIKA</sequence>
<dbReference type="GO" id="GO:0000179">
    <property type="term" value="F:rRNA (adenine-N6,N6-)-dimethyltransferase activity"/>
    <property type="evidence" value="ECO:0007669"/>
    <property type="project" value="InterPro"/>
</dbReference>
<dbReference type="HOGENOM" id="CLU_049344_7_1_9"/>
<keyword evidence="1 5" id="KW-0489">Methyltransferase</keyword>
<dbReference type="EMBL" id="CP009933">
    <property type="protein sequence ID" value="AKA67825.1"/>
    <property type="molecule type" value="Genomic_DNA"/>
</dbReference>
<evidence type="ECO:0000256" key="3">
    <source>
        <dbReference type="ARBA" id="ARBA00022691"/>
    </source>
</evidence>
<dbReference type="InterPro" id="IPR013216">
    <property type="entry name" value="Methyltransf_11"/>
</dbReference>
<protein>
    <submittedName>
        <fullName evidence="5">Methyltransferase type 12</fullName>
    </submittedName>
</protein>
<dbReference type="Pfam" id="PF08241">
    <property type="entry name" value="Methyltransf_11"/>
    <property type="match status" value="1"/>
</dbReference>
<evidence type="ECO:0000313" key="5">
    <source>
        <dbReference type="EMBL" id="AKA67825.1"/>
    </source>
</evidence>
<dbReference type="Proteomes" id="UP000033115">
    <property type="component" value="Chromosome"/>
</dbReference>
<keyword evidence="3" id="KW-0949">S-adenosyl-L-methionine</keyword>
<accession>A0A0E3M827</accession>
<reference evidence="5 6" key="1">
    <citation type="journal article" date="2015" name="J. Biotechnol.">
        <title>Complete genome sequence of a malodorant-producing acetogen, Clostridium scatologenes ATCC 25775(T).</title>
        <authorList>
            <person name="Zhu Z."/>
            <person name="Guo T."/>
            <person name="Zheng H."/>
            <person name="Song T."/>
            <person name="Ouyang P."/>
            <person name="Xie J."/>
        </authorList>
    </citation>
    <scope>NUCLEOTIDE SEQUENCE [LARGE SCALE GENOMIC DNA]</scope>
    <source>
        <strain evidence="5 6">ATCC 25775</strain>
    </source>
</reference>
<evidence type="ECO:0000259" key="4">
    <source>
        <dbReference type="SMART" id="SM00650"/>
    </source>
</evidence>
<gene>
    <name evidence="5" type="ORF">CSCA_0700</name>
</gene>
<dbReference type="PANTHER" id="PTHR43861:SF1">
    <property type="entry name" value="TRANS-ACONITATE 2-METHYLTRANSFERASE"/>
    <property type="match status" value="1"/>
</dbReference>
<dbReference type="CDD" id="cd02440">
    <property type="entry name" value="AdoMet_MTases"/>
    <property type="match status" value="1"/>
</dbReference>
<evidence type="ECO:0000256" key="1">
    <source>
        <dbReference type="ARBA" id="ARBA00022603"/>
    </source>
</evidence>
<feature type="domain" description="Ribosomal RNA adenine methylase transferase N-terminal" evidence="4">
    <location>
        <begin position="25"/>
        <end position="139"/>
    </location>
</feature>
<dbReference type="RefSeq" id="WP_029159876.1">
    <property type="nucleotide sequence ID" value="NZ_CP009933.1"/>
</dbReference>
<dbReference type="SUPFAM" id="SSF53335">
    <property type="entry name" value="S-adenosyl-L-methionine-dependent methyltransferases"/>
    <property type="match status" value="1"/>
</dbReference>
<name>A0A0E3M827_CLOSL</name>
<dbReference type="SMART" id="SM00650">
    <property type="entry name" value="rADc"/>
    <property type="match status" value="1"/>
</dbReference>
<dbReference type="KEGG" id="csq:CSCA_0700"/>
<proteinExistence type="predicted"/>
<dbReference type="InterPro" id="IPR020598">
    <property type="entry name" value="rRNA_Ade_methylase_Trfase_N"/>
</dbReference>
<dbReference type="PANTHER" id="PTHR43861">
    <property type="entry name" value="TRANS-ACONITATE 2-METHYLTRANSFERASE-RELATED"/>
    <property type="match status" value="1"/>
</dbReference>
<keyword evidence="6" id="KW-1185">Reference proteome</keyword>